<dbReference type="PANTHER" id="PTHR10472">
    <property type="entry name" value="D-TYROSYL-TRNA TYR DEACYLASE"/>
    <property type="match status" value="1"/>
</dbReference>
<evidence type="ECO:0000313" key="17">
    <source>
        <dbReference type="WBParaSite" id="Gr19_v10_g13579.t1"/>
    </source>
</evidence>
<keyword evidence="13" id="KW-0820">tRNA-binding</keyword>
<evidence type="ECO:0000256" key="13">
    <source>
        <dbReference type="RuleBase" id="RU003470"/>
    </source>
</evidence>
<evidence type="ECO:0000256" key="2">
    <source>
        <dbReference type="ARBA" id="ARBA00009673"/>
    </source>
</evidence>
<dbReference type="Gene3D" id="3.50.80.10">
    <property type="entry name" value="D-tyrosyl-tRNA(Tyr) deacylase"/>
    <property type="match status" value="1"/>
</dbReference>
<keyword evidence="13" id="KW-0963">Cytoplasm</keyword>
<comment type="similarity">
    <text evidence="2 13">Belongs to the DTD family.</text>
</comment>
<comment type="catalytic activity">
    <reaction evidence="12">
        <text>a D-aminoacyl-tRNA + H2O = a tRNA + a D-alpha-amino acid + H(+)</text>
        <dbReference type="Rhea" id="RHEA:13953"/>
        <dbReference type="Rhea" id="RHEA-COMP:10123"/>
        <dbReference type="Rhea" id="RHEA-COMP:10124"/>
        <dbReference type="ChEBI" id="CHEBI:15377"/>
        <dbReference type="ChEBI" id="CHEBI:15378"/>
        <dbReference type="ChEBI" id="CHEBI:59871"/>
        <dbReference type="ChEBI" id="CHEBI:78442"/>
        <dbReference type="ChEBI" id="CHEBI:79333"/>
        <dbReference type="EC" id="3.1.1.96"/>
    </reaction>
</comment>
<evidence type="ECO:0000256" key="9">
    <source>
        <dbReference type="ARBA" id="ARBA00023163"/>
    </source>
</evidence>
<dbReference type="SUPFAM" id="SSF69500">
    <property type="entry name" value="DTD-like"/>
    <property type="match status" value="1"/>
</dbReference>
<keyword evidence="6" id="KW-0156">Chromatin regulator</keyword>
<proteinExistence type="inferred from homology"/>
<reference evidence="17" key="1">
    <citation type="submission" date="2022-11" db="UniProtKB">
        <authorList>
            <consortium name="WormBaseParasite"/>
        </authorList>
    </citation>
    <scope>IDENTIFICATION</scope>
</reference>
<keyword evidence="13" id="KW-0694">RNA-binding</keyword>
<dbReference type="InterPro" id="IPR013246">
    <property type="entry name" value="SAGA_su_Sgf11"/>
</dbReference>
<evidence type="ECO:0000256" key="14">
    <source>
        <dbReference type="RuleBase" id="RU261113"/>
    </source>
</evidence>
<comment type="similarity">
    <text evidence="14">Belongs to the SGF11 family.</text>
</comment>
<keyword evidence="4" id="KW-0863">Zinc-finger</keyword>
<evidence type="ECO:0000256" key="3">
    <source>
        <dbReference type="ARBA" id="ARBA00022723"/>
    </source>
</evidence>
<dbReference type="GO" id="GO:0008270">
    <property type="term" value="F:zinc ion binding"/>
    <property type="evidence" value="ECO:0007669"/>
    <property type="project" value="UniProtKB-KW"/>
</dbReference>
<evidence type="ECO:0000256" key="8">
    <source>
        <dbReference type="ARBA" id="ARBA00023159"/>
    </source>
</evidence>
<organism evidence="16 17">
    <name type="scientific">Globodera rostochiensis</name>
    <name type="common">Golden nematode worm</name>
    <name type="synonym">Heterodera rostochiensis</name>
    <dbReference type="NCBI Taxonomy" id="31243"/>
    <lineage>
        <taxon>Eukaryota</taxon>
        <taxon>Metazoa</taxon>
        <taxon>Ecdysozoa</taxon>
        <taxon>Nematoda</taxon>
        <taxon>Chromadorea</taxon>
        <taxon>Rhabditida</taxon>
        <taxon>Tylenchina</taxon>
        <taxon>Tylenchomorpha</taxon>
        <taxon>Tylenchoidea</taxon>
        <taxon>Heteroderidae</taxon>
        <taxon>Heteroderinae</taxon>
        <taxon>Globodera</taxon>
    </lineage>
</organism>
<accession>A0A914H2M5</accession>
<name>A0A914H2M5_GLORO</name>
<keyword evidence="16" id="KW-1185">Reference proteome</keyword>
<protein>
    <recommendedName>
        <fullName evidence="13 14">Multifunctional fusion protein</fullName>
    </recommendedName>
    <domain>
        <recommendedName>
            <fullName evidence="13">D-aminoacyl-tRNA deacylase</fullName>
            <ecNumber evidence="13">3.1.1.96</ecNumber>
        </recommendedName>
    </domain>
    <domain>
        <recommendedName>
            <fullName evidence="14">SAGA-associated factor 11</fullName>
        </recommendedName>
    </domain>
</protein>
<comment type="subcellular location">
    <subcellularLocation>
        <location evidence="13">Cytoplasm</location>
    </subcellularLocation>
    <subcellularLocation>
        <location evidence="1 14">Nucleus</location>
    </subcellularLocation>
</comment>
<dbReference type="InterPro" id="IPR003732">
    <property type="entry name" value="Daa-tRNA_deacyls_DTD"/>
</dbReference>
<evidence type="ECO:0000256" key="5">
    <source>
        <dbReference type="ARBA" id="ARBA00022833"/>
    </source>
</evidence>
<evidence type="ECO:0000256" key="7">
    <source>
        <dbReference type="ARBA" id="ARBA00023015"/>
    </source>
</evidence>
<keyword evidence="13" id="KW-0378">Hydrolase</keyword>
<dbReference type="Pfam" id="PF02580">
    <property type="entry name" value="Tyr_Deacylase"/>
    <property type="match status" value="1"/>
</dbReference>
<keyword evidence="9" id="KW-0804">Transcription</keyword>
<feature type="compositionally biased region" description="Low complexity" evidence="15">
    <location>
        <begin position="73"/>
        <end position="89"/>
    </location>
</feature>
<dbReference type="NCBIfam" id="TIGR00256">
    <property type="entry name" value="D-aminoacyl-tRNA deacylase"/>
    <property type="match status" value="1"/>
</dbReference>
<evidence type="ECO:0000256" key="1">
    <source>
        <dbReference type="ARBA" id="ARBA00004123"/>
    </source>
</evidence>
<dbReference type="FunFam" id="3.50.80.10:FF:000001">
    <property type="entry name" value="D-aminoacyl-tRNA deacylase"/>
    <property type="match status" value="1"/>
</dbReference>
<comment type="subunit">
    <text evidence="14">Component of some SAGA transcription coactivator-HAT complexes.</text>
</comment>
<comment type="function">
    <text evidence="14">Component of the transcription regulatory histone acetylation (HAT) complex SAGA, a multiprotein complex that activates transcription by remodeling chromatin and mediating histone acetylation and deubiquitination. Within the SAGA complex, participates in a subcomplex that specifically deubiquitinates histone H2B. The SAGA complex is recruited to specific gene promoters by activators, where it is required for transcription.</text>
</comment>
<dbReference type="GO" id="GO:0005634">
    <property type="term" value="C:nucleus"/>
    <property type="evidence" value="ECO:0007669"/>
    <property type="project" value="UniProtKB-SubCell"/>
</dbReference>
<dbReference type="Pfam" id="PF08209">
    <property type="entry name" value="Sgf11"/>
    <property type="match status" value="1"/>
</dbReference>
<dbReference type="GO" id="GO:0005737">
    <property type="term" value="C:cytoplasm"/>
    <property type="evidence" value="ECO:0007669"/>
    <property type="project" value="UniProtKB-SubCell"/>
</dbReference>
<dbReference type="PANTHER" id="PTHR10472:SF5">
    <property type="entry name" value="D-AMINOACYL-TRNA DEACYLASE 1"/>
    <property type="match status" value="1"/>
</dbReference>
<dbReference type="EC" id="3.1.1.96" evidence="13"/>
<dbReference type="Proteomes" id="UP000887572">
    <property type="component" value="Unplaced"/>
</dbReference>
<comment type="catalytic activity">
    <reaction evidence="11">
        <text>glycyl-tRNA(Ala) + H2O = tRNA(Ala) + glycine + H(+)</text>
        <dbReference type="Rhea" id="RHEA:53744"/>
        <dbReference type="Rhea" id="RHEA-COMP:9657"/>
        <dbReference type="Rhea" id="RHEA-COMP:13640"/>
        <dbReference type="ChEBI" id="CHEBI:15377"/>
        <dbReference type="ChEBI" id="CHEBI:15378"/>
        <dbReference type="ChEBI" id="CHEBI:57305"/>
        <dbReference type="ChEBI" id="CHEBI:78442"/>
        <dbReference type="ChEBI" id="CHEBI:78522"/>
        <dbReference type="EC" id="3.1.1.96"/>
    </reaction>
</comment>
<keyword evidence="8 14" id="KW-0010">Activator</keyword>
<dbReference type="InterPro" id="IPR023509">
    <property type="entry name" value="DTD-like_sf"/>
</dbReference>
<evidence type="ECO:0000256" key="4">
    <source>
        <dbReference type="ARBA" id="ARBA00022771"/>
    </source>
</evidence>
<evidence type="ECO:0000256" key="10">
    <source>
        <dbReference type="ARBA" id="ARBA00023242"/>
    </source>
</evidence>
<keyword evidence="10" id="KW-0539">Nucleus</keyword>
<dbReference type="GO" id="GO:0051500">
    <property type="term" value="F:D-tyrosyl-tRNA(Tyr) deacylase activity"/>
    <property type="evidence" value="ECO:0007669"/>
    <property type="project" value="TreeGrafter"/>
</dbReference>
<evidence type="ECO:0000256" key="15">
    <source>
        <dbReference type="SAM" id="MobiDB-lite"/>
    </source>
</evidence>
<sequence length="404" mass="44563">MEKRRSRGELLDNEDAIINTEMIGHLTEAVIENVFVALMFQTHRNIAINKLIGLREELESDQVKEEEVEGEEPAVNNNGTRNNNNGTTPRGKRQNGRNRGAAECKCKCFVCHQLIAAVRFAPHLEKCIGIGRAARSRRRGVNNFMSVADVADLSSSPGRSTRSSTLRSATRRLIDDGAGSAAVAAATTSSPPAHGFLGRRLPFVEEDFTLPPTSTTTATAIKESATTLCGGGGAANDAQTVMIKEEEEDEGAEELIQRVSRASVVVDQELISSVGRGLCVLVGMCREDGDEDIEYIVRKLLNLRLFEHPQTQKRWDVSVKELGLDILCVSQFTLHACVKGNKLDFHRAMGPERAPQVYEQFMQQLRDNYVPDRVKDGKFGALMSVRIENDGPVTVNLDSKRRDE</sequence>
<dbReference type="WBParaSite" id="Gr19_v10_g13579.t1">
    <property type="protein sequence ID" value="Gr19_v10_g13579.t1"/>
    <property type="gene ID" value="Gr19_v10_g13579"/>
</dbReference>
<evidence type="ECO:0000256" key="11">
    <source>
        <dbReference type="ARBA" id="ARBA00047676"/>
    </source>
</evidence>
<evidence type="ECO:0000313" key="16">
    <source>
        <dbReference type="Proteomes" id="UP000887572"/>
    </source>
</evidence>
<evidence type="ECO:0000256" key="6">
    <source>
        <dbReference type="ARBA" id="ARBA00022853"/>
    </source>
</evidence>
<keyword evidence="3" id="KW-0479">Metal-binding</keyword>
<keyword evidence="5" id="KW-0862">Zinc</keyword>
<keyword evidence="7" id="KW-0805">Transcription regulation</keyword>
<dbReference type="AlphaFoldDB" id="A0A914H2M5"/>
<feature type="region of interest" description="Disordered" evidence="15">
    <location>
        <begin position="63"/>
        <end position="98"/>
    </location>
</feature>
<dbReference type="GO" id="GO:0070461">
    <property type="term" value="C:SAGA-type complex"/>
    <property type="evidence" value="ECO:0007669"/>
    <property type="project" value="UniProtKB-ARBA"/>
</dbReference>
<dbReference type="GO" id="GO:0000049">
    <property type="term" value="F:tRNA binding"/>
    <property type="evidence" value="ECO:0007669"/>
    <property type="project" value="UniProtKB-KW"/>
</dbReference>
<dbReference type="GO" id="GO:0006325">
    <property type="term" value="P:chromatin organization"/>
    <property type="evidence" value="ECO:0007669"/>
    <property type="project" value="UniProtKB-KW"/>
</dbReference>
<evidence type="ECO:0000256" key="12">
    <source>
        <dbReference type="ARBA" id="ARBA00048018"/>
    </source>
</evidence>